<dbReference type="HAMAP" id="MF_00719">
    <property type="entry name" value="CobS"/>
    <property type="match status" value="1"/>
</dbReference>
<comment type="subcellular location">
    <subcellularLocation>
        <location evidence="2 19">Cell membrane</location>
        <topology evidence="2 19">Multi-pass membrane protein</topology>
    </subcellularLocation>
</comment>
<accession>Q07JV9</accession>
<reference evidence="20" key="1">
    <citation type="submission" date="2006-09" db="EMBL/GenBank/DDBJ databases">
        <title>Complete sequence of Rhodopseudomonas palustris BisA53.</title>
        <authorList>
            <consortium name="US DOE Joint Genome Institute"/>
            <person name="Copeland A."/>
            <person name="Lucas S."/>
            <person name="Lapidus A."/>
            <person name="Barry K."/>
            <person name="Detter J.C."/>
            <person name="Glavina del Rio T."/>
            <person name="Hammon N."/>
            <person name="Israni S."/>
            <person name="Dalin E."/>
            <person name="Tice H."/>
            <person name="Pitluck S."/>
            <person name="Chain P."/>
            <person name="Malfatti S."/>
            <person name="Shin M."/>
            <person name="Vergez L."/>
            <person name="Schmutz J."/>
            <person name="Larimer F."/>
            <person name="Land M."/>
            <person name="Hauser L."/>
            <person name="Pelletier D.A."/>
            <person name="Kyrpides N."/>
            <person name="Kim E."/>
            <person name="Harwood C.S."/>
            <person name="Oda Y."/>
            <person name="Richardson P."/>
        </authorList>
    </citation>
    <scope>NUCLEOTIDE SEQUENCE [LARGE SCALE GENOMIC DNA]</scope>
    <source>
        <strain evidence="20">BisA53</strain>
    </source>
</reference>
<proteinExistence type="inferred from homology"/>
<organism evidence="20">
    <name type="scientific">Rhodopseudomonas palustris (strain BisA53)</name>
    <dbReference type="NCBI Taxonomy" id="316055"/>
    <lineage>
        <taxon>Bacteria</taxon>
        <taxon>Pseudomonadati</taxon>
        <taxon>Pseudomonadota</taxon>
        <taxon>Alphaproteobacteria</taxon>
        <taxon>Hyphomicrobiales</taxon>
        <taxon>Nitrobacteraceae</taxon>
        <taxon>Rhodopseudomonas</taxon>
    </lineage>
</organism>
<evidence type="ECO:0000256" key="3">
    <source>
        <dbReference type="ARBA" id="ARBA00004663"/>
    </source>
</evidence>
<feature type="transmembrane region" description="Helical" evidence="19">
    <location>
        <begin position="51"/>
        <end position="71"/>
    </location>
</feature>
<dbReference type="GO" id="GO:0009236">
    <property type="term" value="P:cobalamin biosynthetic process"/>
    <property type="evidence" value="ECO:0007669"/>
    <property type="project" value="UniProtKB-UniRule"/>
</dbReference>
<keyword evidence="8 19" id="KW-0169">Cobalamin biosynthesis</keyword>
<evidence type="ECO:0000256" key="2">
    <source>
        <dbReference type="ARBA" id="ARBA00004651"/>
    </source>
</evidence>
<dbReference type="NCBIfam" id="TIGR00317">
    <property type="entry name" value="cobS"/>
    <property type="match status" value="1"/>
</dbReference>
<dbReference type="eggNOG" id="COG0368">
    <property type="taxonomic scope" value="Bacteria"/>
</dbReference>
<evidence type="ECO:0000256" key="4">
    <source>
        <dbReference type="ARBA" id="ARBA00010561"/>
    </source>
</evidence>
<name>Q07JV9_RHOP5</name>
<evidence type="ECO:0000256" key="7">
    <source>
        <dbReference type="ARBA" id="ARBA00022475"/>
    </source>
</evidence>
<evidence type="ECO:0000256" key="8">
    <source>
        <dbReference type="ARBA" id="ARBA00022573"/>
    </source>
</evidence>
<evidence type="ECO:0000256" key="19">
    <source>
        <dbReference type="HAMAP-Rule" id="MF_00719"/>
    </source>
</evidence>
<comment type="similarity">
    <text evidence="4 19">Belongs to the CobS family.</text>
</comment>
<feature type="transmembrane region" description="Helical" evidence="19">
    <location>
        <begin position="125"/>
        <end position="143"/>
    </location>
</feature>
<dbReference type="PANTHER" id="PTHR34148:SF1">
    <property type="entry name" value="ADENOSYLCOBINAMIDE-GDP RIBAZOLETRANSFERASE"/>
    <property type="match status" value="1"/>
</dbReference>
<comment type="catalytic activity">
    <reaction evidence="17 19">
        <text>alpha-ribazole + adenosylcob(III)inamide-GDP = adenosylcob(III)alamin + GMP + H(+)</text>
        <dbReference type="Rhea" id="RHEA:16049"/>
        <dbReference type="ChEBI" id="CHEBI:10329"/>
        <dbReference type="ChEBI" id="CHEBI:15378"/>
        <dbReference type="ChEBI" id="CHEBI:18408"/>
        <dbReference type="ChEBI" id="CHEBI:58115"/>
        <dbReference type="ChEBI" id="CHEBI:60487"/>
        <dbReference type="EC" id="2.7.8.26"/>
    </reaction>
</comment>
<keyword evidence="7 19" id="KW-1003">Cell membrane</keyword>
<keyword evidence="10 19" id="KW-0812">Transmembrane</keyword>
<keyword evidence="13 19" id="KW-0472">Membrane</keyword>
<evidence type="ECO:0000256" key="15">
    <source>
        <dbReference type="ARBA" id="ARBA00032605"/>
    </source>
</evidence>
<comment type="cofactor">
    <cofactor evidence="1 19">
        <name>Mg(2+)</name>
        <dbReference type="ChEBI" id="CHEBI:18420"/>
    </cofactor>
</comment>
<evidence type="ECO:0000256" key="18">
    <source>
        <dbReference type="ARBA" id="ARBA00049504"/>
    </source>
</evidence>
<evidence type="ECO:0000256" key="12">
    <source>
        <dbReference type="ARBA" id="ARBA00022989"/>
    </source>
</evidence>
<gene>
    <name evidence="19" type="primary">cobS</name>
    <name evidence="20" type="ordered locus">RPE_3848</name>
</gene>
<comment type="pathway">
    <text evidence="3 19">Cofactor biosynthesis; adenosylcobalamin biosynthesis; adenosylcobalamin from cob(II)yrinate a,c-diamide: step 7/7.</text>
</comment>
<dbReference type="GO" id="GO:0005886">
    <property type="term" value="C:plasma membrane"/>
    <property type="evidence" value="ECO:0007669"/>
    <property type="project" value="UniProtKB-SubCell"/>
</dbReference>
<dbReference type="UniPathway" id="UPA00148">
    <property type="reaction ID" value="UER00238"/>
</dbReference>
<evidence type="ECO:0000313" key="20">
    <source>
        <dbReference type="EMBL" id="ABJ07775.1"/>
    </source>
</evidence>
<dbReference type="EMBL" id="CP000463">
    <property type="protein sequence ID" value="ABJ07775.1"/>
    <property type="molecule type" value="Genomic_DNA"/>
</dbReference>
<keyword evidence="12 19" id="KW-1133">Transmembrane helix</keyword>
<keyword evidence="9 19" id="KW-0808">Transferase</keyword>
<evidence type="ECO:0000256" key="6">
    <source>
        <dbReference type="ARBA" id="ARBA00015850"/>
    </source>
</evidence>
<dbReference type="AlphaFoldDB" id="Q07JV9"/>
<evidence type="ECO:0000256" key="9">
    <source>
        <dbReference type="ARBA" id="ARBA00022679"/>
    </source>
</evidence>
<evidence type="ECO:0000256" key="16">
    <source>
        <dbReference type="ARBA" id="ARBA00032853"/>
    </source>
</evidence>
<dbReference type="KEGG" id="rpe:RPE_3848"/>
<dbReference type="InterPro" id="IPR003805">
    <property type="entry name" value="CobS"/>
</dbReference>
<dbReference type="GO" id="GO:0008818">
    <property type="term" value="F:cobalamin 5'-phosphate synthase activity"/>
    <property type="evidence" value="ECO:0007669"/>
    <property type="project" value="UniProtKB-UniRule"/>
</dbReference>
<dbReference type="Pfam" id="PF02654">
    <property type="entry name" value="CobS"/>
    <property type="match status" value="1"/>
</dbReference>
<evidence type="ECO:0000256" key="5">
    <source>
        <dbReference type="ARBA" id="ARBA00013200"/>
    </source>
</evidence>
<comment type="catalytic activity">
    <reaction evidence="18 19">
        <text>alpha-ribazole 5'-phosphate + adenosylcob(III)inamide-GDP = adenosylcob(III)alamin 5'-phosphate + GMP + H(+)</text>
        <dbReference type="Rhea" id="RHEA:23560"/>
        <dbReference type="ChEBI" id="CHEBI:15378"/>
        <dbReference type="ChEBI" id="CHEBI:57918"/>
        <dbReference type="ChEBI" id="CHEBI:58115"/>
        <dbReference type="ChEBI" id="CHEBI:60487"/>
        <dbReference type="ChEBI" id="CHEBI:60493"/>
        <dbReference type="EC" id="2.7.8.26"/>
    </reaction>
</comment>
<evidence type="ECO:0000256" key="13">
    <source>
        <dbReference type="ARBA" id="ARBA00023136"/>
    </source>
</evidence>
<evidence type="ECO:0000256" key="1">
    <source>
        <dbReference type="ARBA" id="ARBA00001946"/>
    </source>
</evidence>
<dbReference type="STRING" id="316055.RPE_3848"/>
<protein>
    <recommendedName>
        <fullName evidence="6 19">Adenosylcobinamide-GDP ribazoletransferase</fullName>
        <ecNumber evidence="5 19">2.7.8.26</ecNumber>
    </recommendedName>
    <alternativeName>
        <fullName evidence="16 19">Cobalamin synthase</fullName>
    </alternativeName>
    <alternativeName>
        <fullName evidence="15 19">Cobalamin-5'-phosphate synthase</fullName>
    </alternativeName>
</protein>
<feature type="transmembrane region" description="Helical" evidence="19">
    <location>
        <begin position="193"/>
        <end position="209"/>
    </location>
</feature>
<evidence type="ECO:0000256" key="17">
    <source>
        <dbReference type="ARBA" id="ARBA00048623"/>
    </source>
</evidence>
<evidence type="ECO:0000256" key="10">
    <source>
        <dbReference type="ARBA" id="ARBA00022692"/>
    </source>
</evidence>
<evidence type="ECO:0000256" key="11">
    <source>
        <dbReference type="ARBA" id="ARBA00022842"/>
    </source>
</evidence>
<dbReference type="PANTHER" id="PTHR34148">
    <property type="entry name" value="ADENOSYLCOBINAMIDE-GDP RIBAZOLETRANSFERASE"/>
    <property type="match status" value="1"/>
</dbReference>
<comment type="caution">
    <text evidence="19">Lacks conserved residue(s) required for the propagation of feature annotation.</text>
</comment>
<dbReference type="HOGENOM" id="CLU_057426_1_0_5"/>
<evidence type="ECO:0000256" key="14">
    <source>
        <dbReference type="ARBA" id="ARBA00025228"/>
    </source>
</evidence>
<comment type="function">
    <text evidence="14 19">Joins adenosylcobinamide-GDP and alpha-ribazole to generate adenosylcobalamin (Ado-cobalamin). Also synthesizes adenosylcobalamin 5'-phosphate from adenosylcobinamide-GDP and alpha-ribazole 5'-phosphate.</text>
</comment>
<dbReference type="GO" id="GO:0051073">
    <property type="term" value="F:adenosylcobinamide-GDP ribazoletransferase activity"/>
    <property type="evidence" value="ECO:0007669"/>
    <property type="project" value="UniProtKB-UniRule"/>
</dbReference>
<sequence length="264" mass="26554">MTSAPDSPPSLATHLRDWIDDLRIAASLLTRVPMPHPEGAVPSGLTRSQRAFPLVGAAIGLVVGVVDVVLIKLGVPPLAAAALALGASAALTGALHEDGLADVGDGFGGGRDRKAKLEIMRDSRLGTYGTVVLLVGFAARLAALASLPLAMVIPALMVAHALGRAAIPLLAAKMPFARADGLGKNAGRPTQNDAIFAGAIGAILALLLLPIGTALLALIVAALAVAGLAWLAWRQIGGVTGDVFGAAEQAAEIAVLVVIAARLS</sequence>
<dbReference type="EC" id="2.7.8.26" evidence="5 19"/>
<keyword evidence="11 19" id="KW-0460">Magnesium</keyword>